<dbReference type="PANTHER" id="PTHR12899">
    <property type="entry name" value="39S RIBOSOMAL PROTEIN L18, MITOCHONDRIAL"/>
    <property type="match status" value="1"/>
</dbReference>
<evidence type="ECO:0000256" key="4">
    <source>
        <dbReference type="ARBA" id="ARBA00023128"/>
    </source>
</evidence>
<evidence type="ECO:0000313" key="9">
    <source>
        <dbReference type="Proteomes" id="UP001154078"/>
    </source>
</evidence>
<reference evidence="8" key="1">
    <citation type="submission" date="2021-12" db="EMBL/GenBank/DDBJ databases">
        <authorList>
            <person name="King R."/>
        </authorList>
    </citation>
    <scope>NUCLEOTIDE SEQUENCE</scope>
</reference>
<evidence type="ECO:0000256" key="5">
    <source>
        <dbReference type="ARBA" id="ARBA00023274"/>
    </source>
</evidence>
<dbReference type="GO" id="GO:0005840">
    <property type="term" value="C:ribosome"/>
    <property type="evidence" value="ECO:0007669"/>
    <property type="project" value="UniProtKB-KW"/>
</dbReference>
<accession>A0A9P0AUC5</accession>
<dbReference type="GO" id="GO:0005743">
    <property type="term" value="C:mitochondrial inner membrane"/>
    <property type="evidence" value="ECO:0007669"/>
    <property type="project" value="UniProtKB-ARBA"/>
</dbReference>
<comment type="subcellular location">
    <subcellularLocation>
        <location evidence="1">Mitochondrion</location>
    </subcellularLocation>
</comment>
<dbReference type="CDD" id="cd00432">
    <property type="entry name" value="Ribosomal_L18_L5e"/>
    <property type="match status" value="1"/>
</dbReference>
<dbReference type="GO" id="GO:0008097">
    <property type="term" value="F:5S rRNA binding"/>
    <property type="evidence" value="ECO:0007669"/>
    <property type="project" value="TreeGrafter"/>
</dbReference>
<keyword evidence="4" id="KW-0496">Mitochondrion</keyword>
<dbReference type="SUPFAM" id="SSF53137">
    <property type="entry name" value="Translational machinery components"/>
    <property type="match status" value="1"/>
</dbReference>
<keyword evidence="3" id="KW-0689">Ribosomal protein</keyword>
<dbReference type="PANTHER" id="PTHR12899:SF3">
    <property type="entry name" value="LARGE RIBOSOMAL SUBUNIT PROTEIN UL18M"/>
    <property type="match status" value="1"/>
</dbReference>
<evidence type="ECO:0000256" key="1">
    <source>
        <dbReference type="ARBA" id="ARBA00004173"/>
    </source>
</evidence>
<organism evidence="8 9">
    <name type="scientific">Brassicogethes aeneus</name>
    <name type="common">Rape pollen beetle</name>
    <name type="synonym">Meligethes aeneus</name>
    <dbReference type="NCBI Taxonomy" id="1431903"/>
    <lineage>
        <taxon>Eukaryota</taxon>
        <taxon>Metazoa</taxon>
        <taxon>Ecdysozoa</taxon>
        <taxon>Arthropoda</taxon>
        <taxon>Hexapoda</taxon>
        <taxon>Insecta</taxon>
        <taxon>Pterygota</taxon>
        <taxon>Neoptera</taxon>
        <taxon>Endopterygota</taxon>
        <taxon>Coleoptera</taxon>
        <taxon>Polyphaga</taxon>
        <taxon>Cucujiformia</taxon>
        <taxon>Nitidulidae</taxon>
        <taxon>Meligethinae</taxon>
        <taxon>Brassicogethes</taxon>
    </lineage>
</organism>
<evidence type="ECO:0000256" key="2">
    <source>
        <dbReference type="ARBA" id="ARBA00007116"/>
    </source>
</evidence>
<dbReference type="InterPro" id="IPR005484">
    <property type="entry name" value="Ribosomal_uL18_bac/plant/anim"/>
</dbReference>
<dbReference type="AlphaFoldDB" id="A0A9P0AUC5"/>
<evidence type="ECO:0000256" key="7">
    <source>
        <dbReference type="ARBA" id="ARBA00082661"/>
    </source>
</evidence>
<dbReference type="InterPro" id="IPR057268">
    <property type="entry name" value="Ribosomal_L18"/>
</dbReference>
<dbReference type="GO" id="GO:0006412">
    <property type="term" value="P:translation"/>
    <property type="evidence" value="ECO:0007669"/>
    <property type="project" value="InterPro"/>
</dbReference>
<comment type="similarity">
    <text evidence="2">Belongs to the universal ribosomal protein uL18 family.</text>
</comment>
<dbReference type="EMBL" id="OV121142">
    <property type="protein sequence ID" value="CAH0549789.1"/>
    <property type="molecule type" value="Genomic_DNA"/>
</dbReference>
<dbReference type="Gene3D" id="3.30.420.80">
    <property type="entry name" value="Ribosomal protein S11"/>
    <property type="match status" value="1"/>
</dbReference>
<dbReference type="GO" id="GO:1990904">
    <property type="term" value="C:ribonucleoprotein complex"/>
    <property type="evidence" value="ECO:0007669"/>
    <property type="project" value="UniProtKB-KW"/>
</dbReference>
<dbReference type="Proteomes" id="UP001154078">
    <property type="component" value="Chromosome 11"/>
</dbReference>
<dbReference type="FunFam" id="3.30.420.80:FF:000005">
    <property type="entry name" value="39S ribosomal protein L18, mitochondrial"/>
    <property type="match status" value="1"/>
</dbReference>
<keyword evidence="9" id="KW-1185">Reference proteome</keyword>
<dbReference type="OrthoDB" id="1932324at2759"/>
<evidence type="ECO:0000256" key="6">
    <source>
        <dbReference type="ARBA" id="ARBA00069051"/>
    </source>
</evidence>
<name>A0A9P0AUC5_BRAAE</name>
<sequence>MINLRSCTRLANRIVQETRNASTKVQNSEISPIFTNRNPRNLEKLRIAYKPDGYHVDAPGKCYWHKLHLTKSERYVSAYIEHFENGAVVKASTSEWALKKFLYRYNDTSAYINLGRVLAQRCLESGLAEIRCDIKPRNSDGKVALFLKAVQDSGIKLEEATQYKPARPWDQYRQEKPWEVTE</sequence>
<keyword evidence="5" id="KW-0687">Ribonucleoprotein</keyword>
<evidence type="ECO:0000256" key="3">
    <source>
        <dbReference type="ARBA" id="ARBA00022980"/>
    </source>
</evidence>
<protein>
    <recommendedName>
        <fullName evidence="6">Large ribosomal subunit protein uL18m</fullName>
    </recommendedName>
    <alternativeName>
        <fullName evidence="7">39S ribosomal protein L18, mitochondrial</fullName>
    </alternativeName>
</protein>
<proteinExistence type="inferred from homology"/>
<evidence type="ECO:0000313" key="8">
    <source>
        <dbReference type="EMBL" id="CAH0549789.1"/>
    </source>
</evidence>
<dbReference type="GO" id="GO:0003735">
    <property type="term" value="F:structural constituent of ribosome"/>
    <property type="evidence" value="ECO:0007669"/>
    <property type="project" value="InterPro"/>
</dbReference>
<dbReference type="InterPro" id="IPR036967">
    <property type="entry name" value="Ribosomal_uS11_sf"/>
</dbReference>
<gene>
    <name evidence="8" type="ORF">MELIAE_LOCUS2824</name>
</gene>